<dbReference type="PROSITE" id="PS01285">
    <property type="entry name" value="FA58C_1"/>
    <property type="match status" value="1"/>
</dbReference>
<feature type="non-terminal residue" evidence="4">
    <location>
        <position position="1"/>
    </location>
</feature>
<dbReference type="Pfam" id="PF00059">
    <property type="entry name" value="Lectin_C"/>
    <property type="match status" value="2"/>
</dbReference>
<dbReference type="Pfam" id="PF00754">
    <property type="entry name" value="F5_F8_type_C"/>
    <property type="match status" value="2"/>
</dbReference>
<name>A0ABN8QRN6_9CNID</name>
<keyword evidence="5" id="KW-1185">Reference proteome</keyword>
<dbReference type="PROSITE" id="PS50022">
    <property type="entry name" value="FA58C_3"/>
    <property type="match status" value="3"/>
</dbReference>
<dbReference type="Gene3D" id="2.60.40.10">
    <property type="entry name" value="Immunoglobulins"/>
    <property type="match status" value="3"/>
</dbReference>
<feature type="domain" description="C-type lectin" evidence="2">
    <location>
        <begin position="397"/>
        <end position="499"/>
    </location>
</feature>
<feature type="domain" description="Fibronectin type-III" evidence="3">
    <location>
        <begin position="296"/>
        <end position="389"/>
    </location>
</feature>
<feature type="domain" description="Fibronectin type-III" evidence="3">
    <location>
        <begin position="655"/>
        <end position="755"/>
    </location>
</feature>
<dbReference type="Pfam" id="PF00041">
    <property type="entry name" value="fn3"/>
    <property type="match status" value="2"/>
</dbReference>
<evidence type="ECO:0000259" key="3">
    <source>
        <dbReference type="PROSITE" id="PS50853"/>
    </source>
</evidence>
<feature type="domain" description="F5/8 type C" evidence="1">
    <location>
        <begin position="760"/>
        <end position="913"/>
    </location>
</feature>
<evidence type="ECO:0000313" key="4">
    <source>
        <dbReference type="EMBL" id="CAH3168831.1"/>
    </source>
</evidence>
<proteinExistence type="predicted"/>
<dbReference type="CDD" id="cd00057">
    <property type="entry name" value="FA58C"/>
    <property type="match status" value="2"/>
</dbReference>
<dbReference type="SUPFAM" id="SSF49785">
    <property type="entry name" value="Galactose-binding domain-like"/>
    <property type="match status" value="3"/>
</dbReference>
<dbReference type="EMBL" id="CALNXI010001433">
    <property type="protein sequence ID" value="CAH3168831.1"/>
    <property type="molecule type" value="Genomic_DNA"/>
</dbReference>
<comment type="caution">
    <text evidence="4">The sequence shown here is derived from an EMBL/GenBank/DDBJ whole genome shotgun (WGS) entry which is preliminary data.</text>
</comment>
<dbReference type="PROSITE" id="PS50041">
    <property type="entry name" value="C_TYPE_LECTIN_2"/>
    <property type="match status" value="2"/>
</dbReference>
<evidence type="ECO:0000313" key="5">
    <source>
        <dbReference type="Proteomes" id="UP001159427"/>
    </source>
</evidence>
<gene>
    <name evidence="4" type="ORF">PEVE_00006658</name>
</gene>
<feature type="domain" description="Fibronectin type-III" evidence="3">
    <location>
        <begin position="921"/>
        <end position="1022"/>
    </location>
</feature>
<dbReference type="PANTHER" id="PTHR24543">
    <property type="entry name" value="MULTICOPPER OXIDASE-RELATED"/>
    <property type="match status" value="1"/>
</dbReference>
<feature type="domain" description="F5/8 type C" evidence="1">
    <location>
        <begin position="499"/>
        <end position="643"/>
    </location>
</feature>
<dbReference type="InterPro" id="IPR003961">
    <property type="entry name" value="FN3_dom"/>
</dbReference>
<dbReference type="CDD" id="cd00037">
    <property type="entry name" value="CLECT"/>
    <property type="match status" value="1"/>
</dbReference>
<reference evidence="4 5" key="1">
    <citation type="submission" date="2022-05" db="EMBL/GenBank/DDBJ databases">
        <authorList>
            <consortium name="Genoscope - CEA"/>
            <person name="William W."/>
        </authorList>
    </citation>
    <scope>NUCLEOTIDE SEQUENCE [LARGE SCALE GENOMIC DNA]</scope>
</reference>
<dbReference type="SUPFAM" id="SSF56436">
    <property type="entry name" value="C-type lectin-like"/>
    <property type="match status" value="2"/>
</dbReference>
<dbReference type="SMART" id="SM00060">
    <property type="entry name" value="FN3"/>
    <property type="match status" value="3"/>
</dbReference>
<dbReference type="SMART" id="SM00034">
    <property type="entry name" value="CLECT"/>
    <property type="match status" value="2"/>
</dbReference>
<evidence type="ECO:0000259" key="2">
    <source>
        <dbReference type="PROSITE" id="PS50041"/>
    </source>
</evidence>
<dbReference type="Proteomes" id="UP001159427">
    <property type="component" value="Unassembled WGS sequence"/>
</dbReference>
<dbReference type="Gene3D" id="3.10.100.10">
    <property type="entry name" value="Mannose-Binding Protein A, subunit A"/>
    <property type="match status" value="2"/>
</dbReference>
<dbReference type="SUPFAM" id="SSF49265">
    <property type="entry name" value="Fibronectin type III"/>
    <property type="match status" value="2"/>
</dbReference>
<dbReference type="InterPro" id="IPR013783">
    <property type="entry name" value="Ig-like_fold"/>
</dbReference>
<accession>A0ABN8QRN6</accession>
<dbReference type="InterPro" id="IPR016186">
    <property type="entry name" value="C-type_lectin-like/link_sf"/>
</dbReference>
<dbReference type="InterPro" id="IPR000421">
    <property type="entry name" value="FA58C"/>
</dbReference>
<organism evidence="4 5">
    <name type="scientific">Porites evermanni</name>
    <dbReference type="NCBI Taxonomy" id="104178"/>
    <lineage>
        <taxon>Eukaryota</taxon>
        <taxon>Metazoa</taxon>
        <taxon>Cnidaria</taxon>
        <taxon>Anthozoa</taxon>
        <taxon>Hexacorallia</taxon>
        <taxon>Scleractinia</taxon>
        <taxon>Fungiina</taxon>
        <taxon>Poritidae</taxon>
        <taxon>Porites</taxon>
    </lineage>
</organism>
<feature type="domain" description="C-type lectin" evidence="2">
    <location>
        <begin position="9"/>
        <end position="127"/>
    </location>
</feature>
<feature type="domain" description="F5/8 type C" evidence="1">
    <location>
        <begin position="139"/>
        <end position="284"/>
    </location>
</feature>
<protein>
    <submittedName>
        <fullName evidence="4">Uncharacterized protein</fullName>
    </submittedName>
</protein>
<dbReference type="Gene3D" id="2.60.120.260">
    <property type="entry name" value="Galactose-binding domain-like"/>
    <property type="match status" value="3"/>
</dbReference>
<evidence type="ECO:0000259" key="1">
    <source>
        <dbReference type="PROSITE" id="PS50022"/>
    </source>
</evidence>
<dbReference type="SMART" id="SM00231">
    <property type="entry name" value="FA58C"/>
    <property type="match status" value="3"/>
</dbReference>
<sequence length="1027" mass="116329">ACPVGWLQYQTSCYLLSSEMANWMNATERCTSLNSQLVTIANRDENDLVASFASSFFWIGAEWNETTLNYSWADGSNISFTDRWKNKKYSTDLCVGICGSVSNNKECENMSEWYQDDCFHLHYFVCERKAYQQAENLKCNDTSLGFENGLFPDENITASSTFLDKYPAKARLAGEEAWCPQTKSSQEYLEISLSSLHSICAIATQGFHKIGAFTTTYLLQLSTNGTRWEWYMQNNGDREILQGNVDSYGIVKSEFRFAPRAQYVRIWPESFCVHPCLRIEIYGIPVNNFTGPVDGPPINISVTYLTMRSALVAWQLPLYVVMSRKETYLMKLLLSKQGEKIVYKFQSDHYNRIIMELELYTAYCVSVLVSHSIRDGPWSECVSFTTPSVCPDGWSCYGGHCYRAFSQNNSWKDANNHCLNKNSELVSIHTPPENQLAASLLNPGSQCAWLGLRNEGINTTWTDGSLVNFTILNGWASGCKASRTKAIYTLTPYSQYQDCSDRPLGMENLAIPETSLAYKKQFVGNDTLSPRLSSSGGLCFDRSVDAYLRVNLRSSHFICAIGTQGHSHKDWYVLEYTIELAASYSKGDYYMENGNIKIFEANNNRYAVKKNAILESGVVAKYVTLWPTDWVEMPCFRMEIYGKSYLERATVRIYPPTNVTAINITSSSVVLQWKPYAGDASLLGYNLLVLEQGSKDQNLTQLKGDSFNLNVCANVTMLKIGNLSSFTRYCVQIRLITKMGNGDLSECYFFYTKGVNVKECPEALGVENGLISDEQISASSQYSTDLKAFYGRLNHKPTGPIKGAWAALRKDESQWLQVDLSNHYTTVTGVATQGRYEQNQWVTRYKLQYSADGVSFHYYWEQGQSKEKEFSGNWDRDTVVQHELNPPIRARYIRFRPMGWNHWISMRVELYGCQELFILDPPSNMTAKHSSPSSLVIQWNSYFGNANLLGYRVMVFKQGRKKRRVGSISQELVKNFTVGPNVTEAEIGNLSSFTTYCVKIGVIAKEGIGNVSQCFYFSTEKGKSGFL</sequence>
<dbReference type="InterPro" id="IPR036116">
    <property type="entry name" value="FN3_sf"/>
</dbReference>
<dbReference type="InterPro" id="IPR016187">
    <property type="entry name" value="CTDL_fold"/>
</dbReference>
<dbReference type="InterPro" id="IPR008979">
    <property type="entry name" value="Galactose-bd-like_sf"/>
</dbReference>
<dbReference type="InterPro" id="IPR001304">
    <property type="entry name" value="C-type_lectin-like"/>
</dbReference>
<dbReference type="PROSITE" id="PS50853">
    <property type="entry name" value="FN3"/>
    <property type="match status" value="3"/>
</dbReference>
<dbReference type="PROSITE" id="PS01286">
    <property type="entry name" value="FA58C_2"/>
    <property type="match status" value="1"/>
</dbReference>
<dbReference type="CDD" id="cd00063">
    <property type="entry name" value="FN3"/>
    <property type="match status" value="3"/>
</dbReference>